<dbReference type="InterPro" id="IPR003018">
    <property type="entry name" value="GAF"/>
</dbReference>
<dbReference type="Gene3D" id="3.30.450.40">
    <property type="match status" value="1"/>
</dbReference>
<accession>A0A2A4IA09</accession>
<organism evidence="2 3">
    <name type="scientific">Sphingomonas adhaesiva</name>
    <dbReference type="NCBI Taxonomy" id="28212"/>
    <lineage>
        <taxon>Bacteria</taxon>
        <taxon>Pseudomonadati</taxon>
        <taxon>Pseudomonadota</taxon>
        <taxon>Alphaproteobacteria</taxon>
        <taxon>Sphingomonadales</taxon>
        <taxon>Sphingomonadaceae</taxon>
        <taxon>Sphingomonas</taxon>
    </lineage>
</organism>
<name>A0A2A4IA09_9SPHN</name>
<gene>
    <name evidence="2" type="ORF">COA07_05330</name>
</gene>
<protein>
    <submittedName>
        <fullName evidence="2">Diguanylate cyclase</fullName>
    </submittedName>
</protein>
<feature type="domain" description="GAF" evidence="1">
    <location>
        <begin position="40"/>
        <end position="166"/>
    </location>
</feature>
<proteinExistence type="predicted"/>
<evidence type="ECO:0000313" key="2">
    <source>
        <dbReference type="EMBL" id="PCG14988.1"/>
    </source>
</evidence>
<dbReference type="Proteomes" id="UP000218323">
    <property type="component" value="Unassembled WGS sequence"/>
</dbReference>
<dbReference type="Pfam" id="PF01590">
    <property type="entry name" value="GAF"/>
    <property type="match status" value="1"/>
</dbReference>
<dbReference type="SUPFAM" id="SSF55781">
    <property type="entry name" value="GAF domain-like"/>
    <property type="match status" value="1"/>
</dbReference>
<dbReference type="AlphaFoldDB" id="A0A2A4IA09"/>
<keyword evidence="3" id="KW-1185">Reference proteome</keyword>
<dbReference type="PANTHER" id="PTHR43102">
    <property type="entry name" value="SLR1143 PROTEIN"/>
    <property type="match status" value="1"/>
</dbReference>
<dbReference type="PANTHER" id="PTHR43102:SF2">
    <property type="entry name" value="GAF DOMAIN-CONTAINING PROTEIN"/>
    <property type="match status" value="1"/>
</dbReference>
<sequence>MVTVVDPLSSREVIMPQQDEDSRIATLRSYAVLDTPPDPAMERLVHDIAATFRVRKAVISFIDEGRQWYKARVGVAVDHVPRAISFCTHSIGTDAVTVVPDARLDPRFRDNPFVTDGEGVRFYAAAPIKTLNRARIGTVCVFDSTPRDGLTSLEALRLSGYAARVAEMLEQDRARARAAAHPAR</sequence>
<evidence type="ECO:0000259" key="1">
    <source>
        <dbReference type="Pfam" id="PF01590"/>
    </source>
</evidence>
<evidence type="ECO:0000313" key="3">
    <source>
        <dbReference type="Proteomes" id="UP000218323"/>
    </source>
</evidence>
<reference evidence="2 3" key="1">
    <citation type="submission" date="2017-09" db="EMBL/GenBank/DDBJ databases">
        <title>Sphingomonas adhaesiva DSM 7418, whole genome shotgun sequence.</title>
        <authorList>
            <person name="Feng G."/>
            <person name="Zhu H."/>
        </authorList>
    </citation>
    <scope>NUCLEOTIDE SEQUENCE [LARGE SCALE GENOMIC DNA]</scope>
    <source>
        <strain evidence="2 3">DSM 7418</strain>
    </source>
</reference>
<dbReference type="EMBL" id="NWVC01000002">
    <property type="protein sequence ID" value="PCG14988.1"/>
    <property type="molecule type" value="Genomic_DNA"/>
</dbReference>
<dbReference type="InterPro" id="IPR029016">
    <property type="entry name" value="GAF-like_dom_sf"/>
</dbReference>
<comment type="caution">
    <text evidence="2">The sequence shown here is derived from an EMBL/GenBank/DDBJ whole genome shotgun (WGS) entry which is preliminary data.</text>
</comment>